<dbReference type="InterPro" id="IPR029058">
    <property type="entry name" value="AB_hydrolase_fold"/>
</dbReference>
<comment type="similarity">
    <text evidence="2">Belongs to the ATP-dependent AMP-binding enzyme family.</text>
</comment>
<keyword evidence="3" id="KW-0596">Phosphopantetheine</keyword>
<evidence type="ECO:0000259" key="6">
    <source>
        <dbReference type="PROSITE" id="PS50075"/>
    </source>
</evidence>
<dbReference type="PROSITE" id="PS50075">
    <property type="entry name" value="CARRIER"/>
    <property type="match status" value="3"/>
</dbReference>
<dbReference type="Proteomes" id="UP000196082">
    <property type="component" value="Unassembled WGS sequence"/>
</dbReference>
<dbReference type="SUPFAM" id="SSF56801">
    <property type="entry name" value="Acetyl-CoA synthetase-like"/>
    <property type="match status" value="3"/>
</dbReference>
<evidence type="ECO:0000256" key="3">
    <source>
        <dbReference type="ARBA" id="ARBA00022450"/>
    </source>
</evidence>
<dbReference type="CDD" id="cd19531">
    <property type="entry name" value="LCL_NRPS-like"/>
    <property type="match status" value="1"/>
</dbReference>
<dbReference type="InterPro" id="IPR010060">
    <property type="entry name" value="NRPS_synth"/>
</dbReference>
<dbReference type="NCBIfam" id="TIGR01720">
    <property type="entry name" value="NRPS-para261"/>
    <property type="match status" value="1"/>
</dbReference>
<dbReference type="Pfam" id="PF00550">
    <property type="entry name" value="PP-binding"/>
    <property type="match status" value="3"/>
</dbReference>
<dbReference type="SMART" id="SM00823">
    <property type="entry name" value="PKS_PP"/>
    <property type="match status" value="2"/>
</dbReference>
<dbReference type="PANTHER" id="PTHR45398">
    <property type="match status" value="1"/>
</dbReference>
<dbReference type="Pfam" id="PF00668">
    <property type="entry name" value="Condensation"/>
    <property type="match status" value="4"/>
</dbReference>
<evidence type="ECO:0000256" key="4">
    <source>
        <dbReference type="ARBA" id="ARBA00022553"/>
    </source>
</evidence>
<dbReference type="CDD" id="cd17643">
    <property type="entry name" value="A_NRPS_Cytc1-like"/>
    <property type="match status" value="1"/>
</dbReference>
<dbReference type="GO" id="GO:0031177">
    <property type="term" value="F:phosphopantetheine binding"/>
    <property type="evidence" value="ECO:0007669"/>
    <property type="project" value="InterPro"/>
</dbReference>
<dbReference type="GO" id="GO:0044550">
    <property type="term" value="P:secondary metabolite biosynthetic process"/>
    <property type="evidence" value="ECO:0007669"/>
    <property type="project" value="UniProtKB-ARBA"/>
</dbReference>
<protein>
    <submittedName>
        <fullName evidence="7">Non-ribosomal peptide synthetase</fullName>
    </submittedName>
</protein>
<dbReference type="InterPro" id="IPR020845">
    <property type="entry name" value="AMP-binding_CS"/>
</dbReference>
<dbReference type="FunFam" id="1.10.1200.10:FF:000005">
    <property type="entry name" value="Nonribosomal peptide synthetase 1"/>
    <property type="match status" value="2"/>
</dbReference>
<dbReference type="InterPro" id="IPR036736">
    <property type="entry name" value="ACP-like_sf"/>
</dbReference>
<dbReference type="Gene3D" id="3.40.50.1820">
    <property type="entry name" value="alpha/beta hydrolase"/>
    <property type="match status" value="1"/>
</dbReference>
<dbReference type="Pfam" id="PF00975">
    <property type="entry name" value="Thioesterase"/>
    <property type="match status" value="1"/>
</dbReference>
<dbReference type="Pfam" id="PF00501">
    <property type="entry name" value="AMP-binding"/>
    <property type="match status" value="3"/>
</dbReference>
<sequence length="3937" mass="436103">MQELLESVKLLSTKERLALAALLKQQGVNLYGVTPIFKRDPEGPVPLSYAQRRQWFLWQLEPAAPTYNIPAALRLQGLLDVDALQRSFDALIARHETLRTTFSEEGERTVQVIHPAQPLVLDIHALQRADEQVVREQVEAEARRPFDLQQGPLLRVKLLRLAQDEHVLMLTMHHIVSDGWSMPVMIDELMQLYAGYSQGQEVQLPALAVQYADYAIWQRQWMEAGEQERQLTYWKSALGDDQPVLELPTDRPRPVASTYRGARHEIRLPENLVHSLKQLAHQQGATLFMLLLASFQTLLHRYSGQSDIRVGVPVANRNRVETERLIGFFVNTQVLRAEFDLHMTFSELLQQVKQRALGAQSHQDLPFEQLVDALQPERSLSHSPLFQVMYNHQMQAKGKQRSVHGLHVEGLTWDHDTAKFDLTLDTFEFEHSLGAALSYATDLFDAATIEQMAQHWVNLLEAIVRQPGQRVLDLPLTSLAQQRQTVQAWNPALTHFPVEQTLHQLIEAQVEIAPNAVALAFGEQAMSYSELNRRANQLAHKLLELGAGPDVLVGLAVERGLEMVIGLLGILKAGAAYVPLDPEYPQDRLAYMFEDSGIRLLLTQQHLRHALPVPEGVCTLVLDGETGLNSYSEANPARQVSPDNLAYVIYTSGSTGKPKGTLLPHRNVVRLFAATRHWFHFDASDVWTVFHSYAFDFSVWELYGALLYGGKAVIVPKDVARSSEDFHALLVREQVTVLNQTPSAFKPLIPIACEAAKAGQGLALRHVVFGGEALEVSSLKPWFDVFGDRQPRMINMYGITETTVHVTYRPITLEDLHKGASSPIGEVIPDLTWYLLDAALNPIMPGCTGEMLIGQAGLARGYHGRPGLTAERFVPNPFDDNGGRLYRSGDLARYRTDGVIEYIGRIDHQVKIRGFRIELGEIEARLLEQPAVRHVAVLAVDGPSGKQLVGYVVPVDVGAVQGAEQQALLRDRLRGELKASLPEHMVPAHLLFLEQLPLTGNGKLDRKALPAPDASLLQGEYVAPQTELEQQIAAIWADVLKLEKVGLADNFFELGGDSIMSLQVVSRARQQGIQFTPKELFQHQTVQGLAGIARRETGTAIDQGRVEGSMPLTPIQQWFFESDIVERHHWNQSVMLKTSETLDELHLQAALACVLEHHDALRLHFDQVDGAWQAVFGTSQQALLWRRQVAHAEALEQVGNEAQRSLNLEHGPLLRAVLGDLPDGSQRLLLIIHHLVVDGVSWRVLLEDLQQAYQSLAAGQTPVLPAKTSAFKAWAEQLQGYATGPALQQELAYWQDQLQGVDDDLPCDHPQGANLERCATSVVTRLDAQWTHKLLQEAPAAYRTQINDLLLTALARVIARWTGGEKVLVRLEGHGREDLFDGIDLTRTVGWFTSMYPLKLSPQAQWADSIKTIKEQLRAVPNKGIGYGVLRYLAGEEVRQTLGQLPKGEIVFNYLGQFDSSFDAATGLLTPAQESGGQGHDDATPLGSQLAINGQVFGGELKLSWSYSHERFEQSTVQQLADDYAEELKALVEHCCQAQNRGITPSDFPLAGLTQAQLDNLPVAAAQIADVYPLSPMQQGMLFHSLYEEGSGNYINQMRVDVDNLDAQRFKQAWLDVLAAHDILRTGFVWQGELERAVQIVRRAVDSPFIEVDWRDNPLLETSLQALADEERQRGFDLAEAPLLRLVLVRIEEHRHHLIYTNHHILMDGWSTSRLLGEVLQRYAGQSMPSQATHYRDYIAWLQRQDAGAAEAFWKGQLAELEVPTYLAQSVQRTGLTRSASGQGEYHQRFDREQTQQIEAFAKANRVTVNTLLQSVWLLLLQRYTGQPTVCLGATVAGRPTDLPGVEEQIGLFINTLPVVGTPRPEQTVAQWVAQVQASNLAAREFEHSPLYEVQRWAGQGGDALFDSLLVFENYPVSEALQQGAPGGLRFGEVANREQTNYPLTLLVSLGTTLSIQYSHNRSHWGEQAIERVARHLSNLLTNLVEHAGQPLAELALQSQQEQWQQLRDWNATVAPFPGENSIHQLIEAQVFATPDAPALVFGEQTLSYAELNRRANQLAHKLRELGVGPDVLVGIAMERSLEMVIGLLGIVKAGGAYVPLDPEYPQDRLSYMFEDSGIALLLTQSHLRDNLPIPAGLRSLDLDIEDLSGFSDANPAVDVAPLNLAYVIYTSGSTGRPKGAGNSHQALVNRLWWMQKAYGLDASDSVLQKTPFSFDVSVWEFFWPLMTGARLVVAQPGAHRDPQLLVDTINHHGISTLHFVPSMLQAFMTHEAVESCTSLKRVVCSGEALPAELARQTLQRLPAAGLYNLYGPTEAAIDVTHWTCQPDESISVPIGQPIDNLKTHILEGSLQPAVRGSAGELYLGGVGLARGYHQRPSLTAERFVPDPFSDNGGRLYRTGDLARYRADGVIDYAGRIDHQVKIRGLRIELGEIEARLLELPSVQEAVVLAQDGPSGKQLVGYVVPADSTQDESALRDSLREALKAGLPDYMVPAHLLLLDKLPVTPNGKLDRKALPQPDASQLQGEYIAPQSELEQQIAAIWADVLKLERVGLGDNFFELGGDSIVSLQLVSRGRKAGIHFTPKELFEHQTVHSLALIARRNADEAQDKNQIAAMPHDALGALTQAQREQLPMPVAQIADLYPLSPMQQGMLFYTLQGPEAGLYINQTAVSVAGLEIDRFADAWRQVIARHDILRTAFWSSPLLDEPMQLVLHDVALPLQVLDWRQQDCSADALKALAAEDAAQGFQLTSAPLMRLTLVRLDDGRLHLIWTRHHILMDGWSDSRLLGEVLQTYHGQAFQRPVSRYGNYIRWLGDQPQEKLEQFWGATTSGLETPTLLTDAVMPRPDRALAGHAALYLRWDAQKTQRLREQAQRLRVTPNTLIQGAWLLVLQRYTGQSTVCFGATVAGRPPSLEGADEMLGLFINTLPVVQAPEPEQRVDQWLQQLQAYNIELRDHEHAALANVQRWAGRPGQPLFDSIVVFENFPVDERLTENSTDTLTFGDVSARGVTNYAMDLCVELGNTLMVEFMYLRNCFTEAATDALRGSFERLLGAMLDEPQATLGSLDMLTPAQMQLAYSRNGMAGSSPCGLLLAEQIALHAKTCPDAVAVVCAAQQLTYGQLERRANRLAHQLIAMGARPETAIGIALERSVEVIVAFLAVMKAGAAYVPLDIDYPQERLQWIVDDANMHLLITTSGLRKRFTQVEHCVELDVLVLDSLPVTPPQPSQQRDHLAYLIYTSGSTGKPKGVAVSHEQIRMHCQAIAALYEMDRTTRELLFMSFAFDGAQERWLSTLSSGGCLVVRDNRLWTAQETWQVLHEQGITIACFPPAYLQQLAEFAEGQEQAAPPVRVYCFGGDAVPNALFEQVKRSLRPQWLTNGYGPTETVVTPLLWKVSREQACEAVYAPIGERVGERTLYVLDQHLNPLPDGVAGELYIGGEGVARGYHGRPSLTAERFVADPFSQGLRLYRTGDRVRRRADGVIDFIGRMDNQLKIRGFRIEPGEIEARLRDLSEVKDAVVVARESTTGKQLIGYVVPHEQACSAQALREALSAELPDYMVPAQLVLMPALPLTPNGKIDRNALPAPEFVGQRAQVAPRNAIERALAEIWQQVLDIPSVGVEDNFFELGGDSLRVLKMLSKVRACEALPIELKLRDVIARPTIAELSGYSDKEASLDPVLLLNSRVAGVAPLFCLHAGFGTVFDYEPLARRLEGRCAVYGIQCRMLLDHTWVDDSIQAMAIDYAQYIRQKQPEGPYQLVGWSLGGSLAVLVANELESQGQKVSMLSLVDSFIPQPGQVGPDADWGDDLQGFLSVILGVDKQRLKVPTVAAGCDSAGLERVIEAVRVAQPKQSAYAEIGSAELAHTFVVAMRLKALSQQMPALPGTAADASCWWAGAGGFEGRIAGNARHIGVDAGHYDILRHCEVLDGLSAMVAVEDKVSG</sequence>
<keyword evidence="4" id="KW-0597">Phosphoprotein</keyword>
<dbReference type="InterPro" id="IPR010071">
    <property type="entry name" value="AA_adenyl_dom"/>
</dbReference>
<dbReference type="CDD" id="cd17649">
    <property type="entry name" value="A_NRPS_PvdJ-like"/>
    <property type="match status" value="1"/>
</dbReference>
<dbReference type="SUPFAM" id="SSF52777">
    <property type="entry name" value="CoA-dependent acyltransferases"/>
    <property type="match status" value="8"/>
</dbReference>
<dbReference type="Gene3D" id="2.30.38.10">
    <property type="entry name" value="Luciferase, Domain 3"/>
    <property type="match status" value="3"/>
</dbReference>
<proteinExistence type="inferred from homology"/>
<dbReference type="Pfam" id="PF13193">
    <property type="entry name" value="AMP-binding_C"/>
    <property type="match status" value="3"/>
</dbReference>
<dbReference type="GO" id="GO:0043041">
    <property type="term" value="P:amino acid activation for nonribosomal peptide biosynthetic process"/>
    <property type="evidence" value="ECO:0007669"/>
    <property type="project" value="UniProtKB-ARBA"/>
</dbReference>
<dbReference type="NCBIfam" id="TIGR01733">
    <property type="entry name" value="AA-adenyl-dom"/>
    <property type="match status" value="3"/>
</dbReference>
<dbReference type="Gene3D" id="3.30.559.30">
    <property type="entry name" value="Nonribosomal peptide synthetase, condensation domain"/>
    <property type="match status" value="4"/>
</dbReference>
<dbReference type="CDD" id="cd19534">
    <property type="entry name" value="E_NRPS"/>
    <property type="match status" value="1"/>
</dbReference>
<dbReference type="Gene3D" id="3.30.559.10">
    <property type="entry name" value="Chloramphenicol acetyltransferase-like domain"/>
    <property type="match status" value="4"/>
</dbReference>
<organism evidence="7 8">
    <name type="scientific">Pseudomonas putida</name>
    <name type="common">Arthrobacter siderocapsulatus</name>
    <dbReference type="NCBI Taxonomy" id="303"/>
    <lineage>
        <taxon>Bacteria</taxon>
        <taxon>Pseudomonadati</taxon>
        <taxon>Pseudomonadota</taxon>
        <taxon>Gammaproteobacteria</taxon>
        <taxon>Pseudomonadales</taxon>
        <taxon>Pseudomonadaceae</taxon>
        <taxon>Pseudomonas</taxon>
    </lineage>
</organism>
<dbReference type="InterPro" id="IPR020806">
    <property type="entry name" value="PKS_PP-bd"/>
</dbReference>
<dbReference type="CDD" id="cd19543">
    <property type="entry name" value="DCL_NRPS"/>
    <property type="match status" value="2"/>
</dbReference>
<dbReference type="InterPro" id="IPR000873">
    <property type="entry name" value="AMP-dep_synth/lig_dom"/>
</dbReference>
<dbReference type="FunFam" id="3.40.50.980:FF:000001">
    <property type="entry name" value="Non-ribosomal peptide synthetase"/>
    <property type="match status" value="3"/>
</dbReference>
<dbReference type="RefSeq" id="WP_086976381.1">
    <property type="nucleotide sequence ID" value="NZ_NFSB01000075.1"/>
</dbReference>
<evidence type="ECO:0000313" key="7">
    <source>
        <dbReference type="EMBL" id="OUM32600.1"/>
    </source>
</evidence>
<dbReference type="FunFam" id="3.40.50.12780:FF:000012">
    <property type="entry name" value="Non-ribosomal peptide synthetase"/>
    <property type="match status" value="3"/>
</dbReference>
<dbReference type="FunFam" id="3.30.300.30:FF:000010">
    <property type="entry name" value="Enterobactin synthetase component F"/>
    <property type="match status" value="3"/>
</dbReference>
<name>A0A1Y3L8Y5_PSEPU</name>
<evidence type="ECO:0000256" key="5">
    <source>
        <dbReference type="ARBA" id="ARBA00022598"/>
    </source>
</evidence>
<dbReference type="InterPro" id="IPR025110">
    <property type="entry name" value="AMP-bd_C"/>
</dbReference>
<dbReference type="Gene3D" id="3.40.50.980">
    <property type="match status" value="6"/>
</dbReference>
<dbReference type="InterPro" id="IPR023213">
    <property type="entry name" value="CAT-like_dom_sf"/>
</dbReference>
<dbReference type="PANTHER" id="PTHR45398:SF1">
    <property type="entry name" value="ENZYME, PUTATIVE (JCVI)-RELATED"/>
    <property type="match status" value="1"/>
</dbReference>
<dbReference type="EMBL" id="NFSB01000075">
    <property type="protein sequence ID" value="OUM32600.1"/>
    <property type="molecule type" value="Genomic_DNA"/>
</dbReference>
<evidence type="ECO:0000256" key="2">
    <source>
        <dbReference type="ARBA" id="ARBA00006432"/>
    </source>
</evidence>
<dbReference type="FunFam" id="3.30.559.30:FF:000001">
    <property type="entry name" value="Non-ribosomal peptide synthetase"/>
    <property type="match status" value="1"/>
</dbReference>
<dbReference type="CDD" id="cd17646">
    <property type="entry name" value="A_NRPS_AB3403-like"/>
    <property type="match status" value="1"/>
</dbReference>
<comment type="cofactor">
    <cofactor evidence="1">
        <name>pantetheine 4'-phosphate</name>
        <dbReference type="ChEBI" id="CHEBI:47942"/>
    </cofactor>
</comment>
<dbReference type="FunFam" id="3.30.559.10:FF:000012">
    <property type="entry name" value="Non-ribosomal peptide synthetase"/>
    <property type="match status" value="1"/>
</dbReference>
<evidence type="ECO:0000256" key="1">
    <source>
        <dbReference type="ARBA" id="ARBA00001957"/>
    </source>
</evidence>
<evidence type="ECO:0000313" key="8">
    <source>
        <dbReference type="Proteomes" id="UP000196082"/>
    </source>
</evidence>
<dbReference type="InterPro" id="IPR001242">
    <property type="entry name" value="Condensation_dom"/>
</dbReference>
<feature type="domain" description="Carrier" evidence="6">
    <location>
        <begin position="1023"/>
        <end position="1097"/>
    </location>
</feature>
<dbReference type="SUPFAM" id="SSF47336">
    <property type="entry name" value="ACP-like"/>
    <property type="match status" value="3"/>
</dbReference>
<feature type="domain" description="Carrier" evidence="6">
    <location>
        <begin position="3593"/>
        <end position="3670"/>
    </location>
</feature>
<dbReference type="NCBIfam" id="NF003417">
    <property type="entry name" value="PRK04813.1"/>
    <property type="match status" value="3"/>
</dbReference>
<dbReference type="Gene3D" id="1.10.1200.10">
    <property type="entry name" value="ACP-like"/>
    <property type="match status" value="3"/>
</dbReference>
<feature type="domain" description="Carrier" evidence="6">
    <location>
        <begin position="2529"/>
        <end position="2603"/>
    </location>
</feature>
<comment type="caution">
    <text evidence="7">The sequence shown here is derived from an EMBL/GenBank/DDBJ whole genome shotgun (WGS) entry which is preliminary data.</text>
</comment>
<dbReference type="PROSITE" id="PS00455">
    <property type="entry name" value="AMP_BINDING"/>
    <property type="match status" value="3"/>
</dbReference>
<dbReference type="InterPro" id="IPR006162">
    <property type="entry name" value="Ppantetheine_attach_site"/>
</dbReference>
<dbReference type="FunFam" id="3.40.50.980:FF:000002">
    <property type="entry name" value="Enterobactin synthetase component F"/>
    <property type="match status" value="1"/>
</dbReference>
<dbReference type="Gene3D" id="3.30.300.30">
    <property type="match status" value="3"/>
</dbReference>
<dbReference type="InterPro" id="IPR001031">
    <property type="entry name" value="Thioesterase"/>
</dbReference>
<dbReference type="GO" id="GO:0016874">
    <property type="term" value="F:ligase activity"/>
    <property type="evidence" value="ECO:0007669"/>
    <property type="project" value="UniProtKB-KW"/>
</dbReference>
<accession>A0A1Y3L8Y5</accession>
<dbReference type="InterPro" id="IPR045851">
    <property type="entry name" value="AMP-bd_C_sf"/>
</dbReference>
<gene>
    <name evidence="7" type="ORF">B8W72_13335</name>
</gene>
<reference evidence="7 8" key="1">
    <citation type="submission" date="2017-05" db="EMBL/GenBank/DDBJ databases">
        <title>Whole genome sequence of Pseudomonas putida isolate 1312 commercialized as a biostimulant.</title>
        <authorList>
            <person name="Crovadore J."/>
            <person name="Blanc P."/>
            <person name="Chablais R."/>
            <person name="Cochard B."/>
            <person name="Grizard D."/>
            <person name="Lefort F."/>
        </authorList>
    </citation>
    <scope>NUCLEOTIDE SEQUENCE [LARGE SCALE GENOMIC DNA]</scope>
    <source>
        <strain evidence="7 8">1312</strain>
    </source>
</reference>
<dbReference type="SUPFAM" id="SSF53474">
    <property type="entry name" value="alpha/beta-Hydrolases"/>
    <property type="match status" value="1"/>
</dbReference>
<dbReference type="FunFam" id="2.30.38.10:FF:000001">
    <property type="entry name" value="Non-ribosomal peptide synthetase PvdI"/>
    <property type="match status" value="2"/>
</dbReference>
<keyword evidence="5" id="KW-0436">Ligase</keyword>
<dbReference type="InterPro" id="IPR009081">
    <property type="entry name" value="PP-bd_ACP"/>
</dbReference>
<dbReference type="PROSITE" id="PS00012">
    <property type="entry name" value="PHOSPHOPANTETHEINE"/>
    <property type="match status" value="2"/>
</dbReference>